<proteinExistence type="predicted"/>
<dbReference type="EMBL" id="FAXN01000023">
    <property type="protein sequence ID" value="CUV65278.1"/>
    <property type="molecule type" value="Genomic_DNA"/>
</dbReference>
<name>A0A0S4XMJ3_9BACT</name>
<reference evidence="1" key="1">
    <citation type="submission" date="2015-11" db="EMBL/GenBank/DDBJ databases">
        <authorList>
            <person name="Zhang Y."/>
            <person name="Guo Z."/>
        </authorList>
    </citation>
    <scope>NUCLEOTIDE SEQUENCE</scope>
    <source>
        <strain evidence="1">BN30871</strain>
    </source>
</reference>
<protein>
    <submittedName>
        <fullName evidence="1">Uncharacterized protein</fullName>
    </submittedName>
</protein>
<accession>A0A0S4XMJ3</accession>
<dbReference type="AlphaFoldDB" id="A0A0S4XMJ3"/>
<organism evidence="1">
    <name type="scientific">Sulfurovum sp. enrichment culture clone C5</name>
    <dbReference type="NCBI Taxonomy" id="497650"/>
    <lineage>
        <taxon>Bacteria</taxon>
        <taxon>Pseudomonadati</taxon>
        <taxon>Campylobacterota</taxon>
        <taxon>Epsilonproteobacteria</taxon>
        <taxon>Campylobacterales</taxon>
        <taxon>Sulfurovaceae</taxon>
        <taxon>Sulfurovum</taxon>
        <taxon>environmental samples</taxon>
    </lineage>
</organism>
<gene>
    <name evidence="1" type="ORF">BN3087_240017</name>
</gene>
<evidence type="ECO:0000313" key="1">
    <source>
        <dbReference type="EMBL" id="CUV65278.1"/>
    </source>
</evidence>
<sequence>MQSVSIGEIQKNISLITKLKESVSVIDKRKNKIIAIITPTHENSVIDELAGKYTHLAKNIKDKDLNTAREKAMIEAMREKYGISH</sequence>